<dbReference type="AlphaFoldDB" id="A0AAN9KWK0"/>
<organism evidence="1 2">
    <name type="scientific">Canavalia gladiata</name>
    <name type="common">Sword bean</name>
    <name type="synonym">Dolichos gladiatus</name>
    <dbReference type="NCBI Taxonomy" id="3824"/>
    <lineage>
        <taxon>Eukaryota</taxon>
        <taxon>Viridiplantae</taxon>
        <taxon>Streptophyta</taxon>
        <taxon>Embryophyta</taxon>
        <taxon>Tracheophyta</taxon>
        <taxon>Spermatophyta</taxon>
        <taxon>Magnoliopsida</taxon>
        <taxon>eudicotyledons</taxon>
        <taxon>Gunneridae</taxon>
        <taxon>Pentapetalae</taxon>
        <taxon>rosids</taxon>
        <taxon>fabids</taxon>
        <taxon>Fabales</taxon>
        <taxon>Fabaceae</taxon>
        <taxon>Papilionoideae</taxon>
        <taxon>50 kb inversion clade</taxon>
        <taxon>NPAAA clade</taxon>
        <taxon>indigoferoid/millettioid clade</taxon>
        <taxon>Phaseoleae</taxon>
        <taxon>Canavalia</taxon>
    </lineage>
</organism>
<name>A0AAN9KWK0_CANGL</name>
<dbReference type="EMBL" id="JAYMYQ010000006">
    <property type="protein sequence ID" value="KAK7323593.1"/>
    <property type="molecule type" value="Genomic_DNA"/>
</dbReference>
<comment type="caution">
    <text evidence="1">The sequence shown here is derived from an EMBL/GenBank/DDBJ whole genome shotgun (WGS) entry which is preliminary data.</text>
</comment>
<protein>
    <submittedName>
        <fullName evidence="1">Uncharacterized protein</fullName>
    </submittedName>
</protein>
<dbReference type="Proteomes" id="UP001367508">
    <property type="component" value="Unassembled WGS sequence"/>
</dbReference>
<evidence type="ECO:0000313" key="2">
    <source>
        <dbReference type="Proteomes" id="UP001367508"/>
    </source>
</evidence>
<proteinExistence type="predicted"/>
<evidence type="ECO:0000313" key="1">
    <source>
        <dbReference type="EMBL" id="KAK7323593.1"/>
    </source>
</evidence>
<gene>
    <name evidence="1" type="ORF">VNO77_27070</name>
</gene>
<reference evidence="1 2" key="1">
    <citation type="submission" date="2024-01" db="EMBL/GenBank/DDBJ databases">
        <title>The genomes of 5 underutilized Papilionoideae crops provide insights into root nodulation and disease resistanc.</title>
        <authorList>
            <person name="Jiang F."/>
        </authorList>
    </citation>
    <scope>NUCLEOTIDE SEQUENCE [LARGE SCALE GENOMIC DNA]</scope>
    <source>
        <strain evidence="1">LVBAO_FW01</strain>
        <tissue evidence="1">Leaves</tissue>
    </source>
</reference>
<sequence>MHGVGLFYVHFGQYFPMVFATQIPLMAGCVSHMGFASLSDFAEYLYSYPLPLVCSVSTTTSPSCSIVELRGGADLHLLLSSHTRFSSMAGRTFLSPPDSVSSPPKRFSQSPFLDSPSSFPRFEDAESQGVPRIKVEVEKGEKDDALPQLKVLTRAGLFVSSSSHHYTIVIRFGFAERSAEWLEKYTKQSSFCSGSTPLDTIGVPEQVAARQRQFRPKTCSDRPSFPCSDVSVEVSDESIAGGGGIWNEGFFS</sequence>
<accession>A0AAN9KWK0</accession>
<keyword evidence="2" id="KW-1185">Reference proteome</keyword>